<sequence length="1121" mass="124617">MVKNYYYQQGRHIPTLGLVPKVARTMKLTCLLLCLSIGFVFANQSQAQRNVLSLDLSETTVSDVLETLEKQTDFHFFYNSKLVDVNRRISVNVKGQDLFSVLNQIFKDTNILYKVVDKDVILTVADSKSKAQDGRKVTGKVTDSRGEAIIGVNVIEKGTTNGTITDIGGNYSIDVPSGAVLVFSYIGYVSKDVLVGNNSVVNATLSEDMQSLDEVVVVSYGTQKKRDLTGSVSKVNADELSSIPVGQLGQKLQGQVAGVQINQVSGMPGQGMAFRIRGAASINGGNEPLFVVDGLPISTGLNNINPDEIESFSILKDAAATSLYGSRAANGVVLITTKRGKQGRTEVSLNASYGIQSIRGLKEPDVMNAREFAQFQKEFYEDKAKYEGYTEGVPEAYQHPEQYGEGTNWYKELTHSAPVQNYSLSISASKDKFNSAIVLGYFRQDGVLYNTNFERFSLRANNDYQVNDRLKLGLNIAPTLQLAKNQTIDGQRNLLSAATLASPLLSPYDANGDYVLALNAPNMFPQPNWRRVLDEKIDQRKTITVLSNMFAELDIWNGIKYKFQAGVDIGSNNLRDFTPSTAGGAFNIAPPQKATANFNTGFYYNWTVENMLMYNKTIKDHSIDALIGYTAQKYTWEGSDLSGTDFPDDDISWIDAAATKNGTSTMQQWAMASFIGRANYSFKDRYLLQVTFRRDGCSRFGSGNKYANFPSVSAGWIASDEAFMQPMSQILNYLKVRASYGLTGNYNIDNYNYLARVAKANYVLGGALAPGKALESLRNNELTWEETKQLDLGIDLGFLNDRIFMMYDYYLKRTDGMLYQTDIPAATGFWDIQSNMGDFKIWGHEITITSRNLVNEFKWTTNLNVSFNRNKILKLGTENAPIGGYETYGDFNRLEVGQPIGALFGYIYDGVYMTEQELNSQPKHATSEIGTARMVDVNNDKKIDADDRTIIGNPTPDAIFGMTNEFQYKNFDLSILLQGQIGGDIMNANYENTENLDGVFNVRKYVQDRWRSPENPGNGIVPRTKSGTTELFRLGHSGQVYDASYLAIKNVTLGYTIPFTPNHYISKLRVYLTAQQLAVFTKYPGLSPEVSQNGMDWRGLGVDRTAYPVPRTFSIGCNITF</sequence>
<evidence type="ECO:0000256" key="4">
    <source>
        <dbReference type="ARBA" id="ARBA00022692"/>
    </source>
</evidence>
<accession>A0A173TNQ8</accession>
<proteinExistence type="inferred from homology"/>
<dbReference type="Gene3D" id="2.170.130.10">
    <property type="entry name" value="TonB-dependent receptor, plug domain"/>
    <property type="match status" value="1"/>
</dbReference>
<dbReference type="InterPro" id="IPR008969">
    <property type="entry name" value="CarboxyPept-like_regulatory"/>
</dbReference>
<dbReference type="Pfam" id="PF13715">
    <property type="entry name" value="CarbopepD_reg_2"/>
    <property type="match status" value="1"/>
</dbReference>
<reference evidence="9 10" key="1">
    <citation type="submission" date="2015-09" db="EMBL/GenBank/DDBJ databases">
        <authorList>
            <consortium name="Pathogen Informatics"/>
        </authorList>
    </citation>
    <scope>NUCLEOTIDE SEQUENCE [LARGE SCALE GENOMIC DNA]</scope>
    <source>
        <strain evidence="9 10">2789STDY5608872</strain>
    </source>
</reference>
<evidence type="ECO:0000256" key="1">
    <source>
        <dbReference type="ARBA" id="ARBA00004571"/>
    </source>
</evidence>
<dbReference type="PROSITE" id="PS52016">
    <property type="entry name" value="TONB_DEPENDENT_REC_3"/>
    <property type="match status" value="1"/>
</dbReference>
<protein>
    <submittedName>
        <fullName evidence="9">Outer membrane cobalamin receptor protein</fullName>
    </submittedName>
</protein>
<dbReference type="InterPro" id="IPR023997">
    <property type="entry name" value="TonB-dep_OMP_SusC/RagA_CS"/>
</dbReference>
<dbReference type="InterPro" id="IPR036942">
    <property type="entry name" value="Beta-barrel_TonB_sf"/>
</dbReference>
<evidence type="ECO:0000313" key="10">
    <source>
        <dbReference type="Proteomes" id="UP000095591"/>
    </source>
</evidence>
<dbReference type="InterPro" id="IPR037066">
    <property type="entry name" value="Plug_dom_sf"/>
</dbReference>
<feature type="domain" description="Secretin/TonB short N-terminal" evidence="8">
    <location>
        <begin position="74"/>
        <end position="125"/>
    </location>
</feature>
<keyword evidence="5 7" id="KW-0472">Membrane</keyword>
<evidence type="ECO:0000256" key="2">
    <source>
        <dbReference type="ARBA" id="ARBA00022448"/>
    </source>
</evidence>
<evidence type="ECO:0000256" key="5">
    <source>
        <dbReference type="ARBA" id="ARBA00023136"/>
    </source>
</evidence>
<dbReference type="Proteomes" id="UP000095591">
    <property type="component" value="Unassembled WGS sequence"/>
</dbReference>
<organism evidence="9 10">
    <name type="scientific">Parabacteroides distasonis</name>
    <dbReference type="NCBI Taxonomy" id="823"/>
    <lineage>
        <taxon>Bacteria</taxon>
        <taxon>Pseudomonadati</taxon>
        <taxon>Bacteroidota</taxon>
        <taxon>Bacteroidia</taxon>
        <taxon>Bacteroidales</taxon>
        <taxon>Tannerellaceae</taxon>
        <taxon>Parabacteroides</taxon>
    </lineage>
</organism>
<dbReference type="FunFam" id="2.170.130.10:FF:000008">
    <property type="entry name" value="SusC/RagA family TonB-linked outer membrane protein"/>
    <property type="match status" value="1"/>
</dbReference>
<dbReference type="Pfam" id="PF07715">
    <property type="entry name" value="Plug"/>
    <property type="match status" value="1"/>
</dbReference>
<evidence type="ECO:0000256" key="6">
    <source>
        <dbReference type="ARBA" id="ARBA00023237"/>
    </source>
</evidence>
<dbReference type="Gene3D" id="2.40.170.20">
    <property type="entry name" value="TonB-dependent receptor, beta-barrel domain"/>
    <property type="match status" value="1"/>
</dbReference>
<name>A0A173TNQ8_PARDI</name>
<dbReference type="SUPFAM" id="SSF56935">
    <property type="entry name" value="Porins"/>
    <property type="match status" value="1"/>
</dbReference>
<dbReference type="InterPro" id="IPR011662">
    <property type="entry name" value="Secretin/TonB_short_N"/>
</dbReference>
<evidence type="ECO:0000259" key="8">
    <source>
        <dbReference type="SMART" id="SM00965"/>
    </source>
</evidence>
<dbReference type="NCBIfam" id="TIGR04056">
    <property type="entry name" value="OMP_RagA_SusC"/>
    <property type="match status" value="1"/>
</dbReference>
<keyword evidence="4 7" id="KW-0812">Transmembrane</keyword>
<evidence type="ECO:0000313" key="9">
    <source>
        <dbReference type="EMBL" id="CUN02858.1"/>
    </source>
</evidence>
<dbReference type="AlphaFoldDB" id="A0A173TNQ8"/>
<dbReference type="Pfam" id="PF07660">
    <property type="entry name" value="STN"/>
    <property type="match status" value="1"/>
</dbReference>
<evidence type="ECO:0000256" key="7">
    <source>
        <dbReference type="PROSITE-ProRule" id="PRU01360"/>
    </source>
</evidence>
<dbReference type="Gene3D" id="2.60.40.1120">
    <property type="entry name" value="Carboxypeptidase-like, regulatory domain"/>
    <property type="match status" value="1"/>
</dbReference>
<keyword evidence="9" id="KW-0675">Receptor</keyword>
<dbReference type="InterPro" id="IPR039426">
    <property type="entry name" value="TonB-dep_rcpt-like"/>
</dbReference>
<gene>
    <name evidence="9" type="ORF">ERS852429_01600</name>
</gene>
<keyword evidence="2 7" id="KW-0813">Transport</keyword>
<dbReference type="FunFam" id="2.60.40.1120:FF:000003">
    <property type="entry name" value="Outer membrane protein Omp121"/>
    <property type="match status" value="1"/>
</dbReference>
<comment type="subcellular location">
    <subcellularLocation>
        <location evidence="1 7">Cell outer membrane</location>
        <topology evidence="1 7">Multi-pass membrane protein</topology>
    </subcellularLocation>
</comment>
<dbReference type="InterPro" id="IPR023996">
    <property type="entry name" value="TonB-dep_OMP_SusC/RagA"/>
</dbReference>
<dbReference type="SMART" id="SM00965">
    <property type="entry name" value="STN"/>
    <property type="match status" value="1"/>
</dbReference>
<dbReference type="NCBIfam" id="TIGR04057">
    <property type="entry name" value="SusC_RagA_signa"/>
    <property type="match status" value="1"/>
</dbReference>
<dbReference type="SUPFAM" id="SSF49464">
    <property type="entry name" value="Carboxypeptidase regulatory domain-like"/>
    <property type="match status" value="1"/>
</dbReference>
<keyword evidence="6 7" id="KW-0998">Cell outer membrane</keyword>
<evidence type="ECO:0000256" key="3">
    <source>
        <dbReference type="ARBA" id="ARBA00022452"/>
    </source>
</evidence>
<dbReference type="GO" id="GO:0009279">
    <property type="term" value="C:cell outer membrane"/>
    <property type="evidence" value="ECO:0007669"/>
    <property type="project" value="UniProtKB-SubCell"/>
</dbReference>
<dbReference type="InterPro" id="IPR012910">
    <property type="entry name" value="Plug_dom"/>
</dbReference>
<comment type="similarity">
    <text evidence="7">Belongs to the TonB-dependent receptor family.</text>
</comment>
<keyword evidence="3 7" id="KW-1134">Transmembrane beta strand</keyword>
<dbReference type="EMBL" id="CYXP01000003">
    <property type="protein sequence ID" value="CUN02858.1"/>
    <property type="molecule type" value="Genomic_DNA"/>
</dbReference>